<reference evidence="1" key="1">
    <citation type="submission" date="2021-02" db="EMBL/GenBank/DDBJ databases">
        <authorList>
            <person name="Nowell W R."/>
        </authorList>
    </citation>
    <scope>NUCLEOTIDE SEQUENCE</scope>
</reference>
<gene>
    <name evidence="1" type="ORF">SMN809_LOCUS36469</name>
</gene>
<sequence>MIDIAQRPNVTEQEVMENNERYLFSVAQRTMSLPFG</sequence>
<dbReference type="AlphaFoldDB" id="A0A8S2Y5X7"/>
<evidence type="ECO:0000313" key="1">
    <source>
        <dbReference type="EMBL" id="CAF4537136.1"/>
    </source>
</evidence>
<proteinExistence type="predicted"/>
<dbReference type="Proteomes" id="UP000676336">
    <property type="component" value="Unassembled WGS sequence"/>
</dbReference>
<feature type="non-terminal residue" evidence="1">
    <location>
        <position position="36"/>
    </location>
</feature>
<accession>A0A8S2Y5X7</accession>
<dbReference type="EMBL" id="CAJOBI010089896">
    <property type="protein sequence ID" value="CAF4537136.1"/>
    <property type="molecule type" value="Genomic_DNA"/>
</dbReference>
<comment type="caution">
    <text evidence="1">The sequence shown here is derived from an EMBL/GenBank/DDBJ whole genome shotgun (WGS) entry which is preliminary data.</text>
</comment>
<evidence type="ECO:0000313" key="2">
    <source>
        <dbReference type="Proteomes" id="UP000676336"/>
    </source>
</evidence>
<name>A0A8S2Y5X7_9BILA</name>
<protein>
    <submittedName>
        <fullName evidence="1">Uncharacterized protein</fullName>
    </submittedName>
</protein>
<organism evidence="1 2">
    <name type="scientific">Rotaria magnacalcarata</name>
    <dbReference type="NCBI Taxonomy" id="392030"/>
    <lineage>
        <taxon>Eukaryota</taxon>
        <taxon>Metazoa</taxon>
        <taxon>Spiralia</taxon>
        <taxon>Gnathifera</taxon>
        <taxon>Rotifera</taxon>
        <taxon>Eurotatoria</taxon>
        <taxon>Bdelloidea</taxon>
        <taxon>Philodinida</taxon>
        <taxon>Philodinidae</taxon>
        <taxon>Rotaria</taxon>
    </lineage>
</organism>